<evidence type="ECO:0000256" key="2">
    <source>
        <dbReference type="SAM" id="MobiDB-lite"/>
    </source>
</evidence>
<feature type="domain" description="Schwannomin interacting protein 1 C-terminal" evidence="3">
    <location>
        <begin position="57"/>
        <end position="176"/>
    </location>
</feature>
<accession>A0AAV3XVE6</accession>
<protein>
    <submittedName>
        <fullName evidence="4">Schwannomin-interacting protein 1</fullName>
    </submittedName>
</protein>
<gene>
    <name evidence="4" type="ORF">PoB_000041400</name>
</gene>
<evidence type="ECO:0000259" key="3">
    <source>
        <dbReference type="Pfam" id="PF10148"/>
    </source>
</evidence>
<dbReference type="Pfam" id="PF10148">
    <property type="entry name" value="SCHIP-1_C"/>
    <property type="match status" value="1"/>
</dbReference>
<dbReference type="PANTHER" id="PTHR13103">
    <property type="entry name" value="SCHWANNOMIN INTERACTING PROTEIN 1"/>
    <property type="match status" value="1"/>
</dbReference>
<dbReference type="Proteomes" id="UP000735302">
    <property type="component" value="Unassembled WGS sequence"/>
</dbReference>
<dbReference type="InterPro" id="IPR039045">
    <property type="entry name" value="SCHIP_1"/>
</dbReference>
<dbReference type="AlphaFoldDB" id="A0AAV3XVE6"/>
<dbReference type="GO" id="GO:0035332">
    <property type="term" value="P:positive regulation of hippo signaling"/>
    <property type="evidence" value="ECO:0007669"/>
    <property type="project" value="TreeGrafter"/>
</dbReference>
<proteinExistence type="predicted"/>
<sequence>MPSNIDMTFDIVFLLRGKCWEGNRSMGVSRESSWPGYVVRNESAGPPHPNHPCYAVDMQRFASRQTQLQSEATLALAQASTMARMQLEVEKQNKKKSPIADMVGIPTLGNGRRLRLSRAKLNEMSLGQLQVLVNDLHSQIELLNEDLVHLLIERDDLHMEQDSMLVDIEDLTSHCQDPAATNNNKSTQNKNRPTSRRDRHK</sequence>
<dbReference type="GO" id="GO:0005886">
    <property type="term" value="C:plasma membrane"/>
    <property type="evidence" value="ECO:0007669"/>
    <property type="project" value="TreeGrafter"/>
</dbReference>
<evidence type="ECO:0000313" key="4">
    <source>
        <dbReference type="EMBL" id="GFN73908.1"/>
    </source>
</evidence>
<evidence type="ECO:0000313" key="5">
    <source>
        <dbReference type="Proteomes" id="UP000735302"/>
    </source>
</evidence>
<feature type="compositionally biased region" description="Polar residues" evidence="2">
    <location>
        <begin position="175"/>
        <end position="192"/>
    </location>
</feature>
<dbReference type="InterPro" id="IPR015649">
    <property type="entry name" value="SCHIP_1_C"/>
</dbReference>
<keyword evidence="5" id="KW-1185">Reference proteome</keyword>
<reference evidence="4 5" key="1">
    <citation type="journal article" date="2021" name="Elife">
        <title>Chloroplast acquisition without the gene transfer in kleptoplastic sea slugs, Plakobranchus ocellatus.</title>
        <authorList>
            <person name="Maeda T."/>
            <person name="Takahashi S."/>
            <person name="Yoshida T."/>
            <person name="Shimamura S."/>
            <person name="Takaki Y."/>
            <person name="Nagai Y."/>
            <person name="Toyoda A."/>
            <person name="Suzuki Y."/>
            <person name="Arimoto A."/>
            <person name="Ishii H."/>
            <person name="Satoh N."/>
            <person name="Nishiyama T."/>
            <person name="Hasebe M."/>
            <person name="Maruyama T."/>
            <person name="Minagawa J."/>
            <person name="Obokata J."/>
            <person name="Shigenobu S."/>
        </authorList>
    </citation>
    <scope>NUCLEOTIDE SEQUENCE [LARGE SCALE GENOMIC DNA]</scope>
</reference>
<keyword evidence="1" id="KW-0175">Coiled coil</keyword>
<organism evidence="4 5">
    <name type="scientific">Plakobranchus ocellatus</name>
    <dbReference type="NCBI Taxonomy" id="259542"/>
    <lineage>
        <taxon>Eukaryota</taxon>
        <taxon>Metazoa</taxon>
        <taxon>Spiralia</taxon>
        <taxon>Lophotrochozoa</taxon>
        <taxon>Mollusca</taxon>
        <taxon>Gastropoda</taxon>
        <taxon>Heterobranchia</taxon>
        <taxon>Euthyneura</taxon>
        <taxon>Panpulmonata</taxon>
        <taxon>Sacoglossa</taxon>
        <taxon>Placobranchoidea</taxon>
        <taxon>Plakobranchidae</taxon>
        <taxon>Plakobranchus</taxon>
    </lineage>
</organism>
<evidence type="ECO:0000256" key="1">
    <source>
        <dbReference type="ARBA" id="ARBA00023054"/>
    </source>
</evidence>
<dbReference type="PANTHER" id="PTHR13103:SF2">
    <property type="entry name" value="IQCJ-SCHIP1 READTHROUGH TRANSCRIPT PROTEIN-RELATED"/>
    <property type="match status" value="1"/>
</dbReference>
<feature type="region of interest" description="Disordered" evidence="2">
    <location>
        <begin position="175"/>
        <end position="201"/>
    </location>
</feature>
<dbReference type="GO" id="GO:0030054">
    <property type="term" value="C:cell junction"/>
    <property type="evidence" value="ECO:0007669"/>
    <property type="project" value="TreeGrafter"/>
</dbReference>
<name>A0AAV3XVE6_9GAST</name>
<comment type="caution">
    <text evidence="4">The sequence shown here is derived from an EMBL/GenBank/DDBJ whole genome shotgun (WGS) entry which is preliminary data.</text>
</comment>
<dbReference type="EMBL" id="BLXT01000055">
    <property type="protein sequence ID" value="GFN73908.1"/>
    <property type="molecule type" value="Genomic_DNA"/>
</dbReference>